<evidence type="ECO:0000313" key="4">
    <source>
        <dbReference type="EMBL" id="VGO17931.1"/>
    </source>
</evidence>
<dbReference type="InterPro" id="IPR024981">
    <property type="entry name" value="DUF3887"/>
</dbReference>
<dbReference type="Pfam" id="PF13026">
    <property type="entry name" value="DUF3887"/>
    <property type="match status" value="1"/>
</dbReference>
<dbReference type="InterPro" id="IPR050570">
    <property type="entry name" value="Cell_wall_metabolism_enzyme"/>
</dbReference>
<dbReference type="InterPro" id="IPR011055">
    <property type="entry name" value="Dup_hybrid_motif"/>
</dbReference>
<dbReference type="PANTHER" id="PTHR21666">
    <property type="entry name" value="PEPTIDASE-RELATED"/>
    <property type="match status" value="1"/>
</dbReference>
<dbReference type="RefSeq" id="WP_168442753.1">
    <property type="nucleotide sequence ID" value="NZ_CAAHFG010000005.1"/>
</dbReference>
<evidence type="ECO:0008006" key="6">
    <source>
        <dbReference type="Google" id="ProtNLM"/>
    </source>
</evidence>
<protein>
    <recommendedName>
        <fullName evidence="6">Peptidase M23 domain-containing protein</fullName>
    </recommendedName>
</protein>
<dbReference type="Pfam" id="PF01551">
    <property type="entry name" value="Peptidase_M23"/>
    <property type="match status" value="1"/>
</dbReference>
<feature type="region of interest" description="Disordered" evidence="1">
    <location>
        <begin position="455"/>
        <end position="474"/>
    </location>
</feature>
<organism evidence="4 5">
    <name type="scientific">Pontiella desulfatans</name>
    <dbReference type="NCBI Taxonomy" id="2750659"/>
    <lineage>
        <taxon>Bacteria</taxon>
        <taxon>Pseudomonadati</taxon>
        <taxon>Kiritimatiellota</taxon>
        <taxon>Kiritimatiellia</taxon>
        <taxon>Kiritimatiellales</taxon>
        <taxon>Pontiellaceae</taxon>
        <taxon>Pontiella</taxon>
    </lineage>
</organism>
<feature type="domain" description="DUF3887" evidence="3">
    <location>
        <begin position="179"/>
        <end position="262"/>
    </location>
</feature>
<dbReference type="GO" id="GO:0004222">
    <property type="term" value="F:metalloendopeptidase activity"/>
    <property type="evidence" value="ECO:0007669"/>
    <property type="project" value="TreeGrafter"/>
</dbReference>
<gene>
    <name evidence="4" type="ORF">PDESU_06533</name>
</gene>
<dbReference type="EMBL" id="CAAHFG010000005">
    <property type="protein sequence ID" value="VGO17931.1"/>
    <property type="molecule type" value="Genomic_DNA"/>
</dbReference>
<dbReference type="Gene3D" id="2.70.70.10">
    <property type="entry name" value="Glucose Permease (Domain IIA)"/>
    <property type="match status" value="1"/>
</dbReference>
<dbReference type="Proteomes" id="UP000366872">
    <property type="component" value="Unassembled WGS sequence"/>
</dbReference>
<dbReference type="PANTHER" id="PTHR21666:SF270">
    <property type="entry name" value="MUREIN HYDROLASE ACTIVATOR ENVC"/>
    <property type="match status" value="1"/>
</dbReference>
<evidence type="ECO:0000313" key="5">
    <source>
        <dbReference type="Proteomes" id="UP000366872"/>
    </source>
</evidence>
<accession>A0A6C2UET5</accession>
<evidence type="ECO:0000256" key="1">
    <source>
        <dbReference type="SAM" id="MobiDB-lite"/>
    </source>
</evidence>
<reference evidence="4 5" key="1">
    <citation type="submission" date="2019-04" db="EMBL/GenBank/DDBJ databases">
        <authorList>
            <person name="Van Vliet M D."/>
        </authorList>
    </citation>
    <scope>NUCLEOTIDE SEQUENCE [LARGE SCALE GENOMIC DNA]</scope>
    <source>
        <strain evidence="4 5">F1</strain>
    </source>
</reference>
<dbReference type="InterPro" id="IPR016047">
    <property type="entry name" value="M23ase_b-sheet_dom"/>
</dbReference>
<proteinExistence type="predicted"/>
<keyword evidence="5" id="KW-1185">Reference proteome</keyword>
<dbReference type="CDD" id="cd12797">
    <property type="entry name" value="M23_peptidase"/>
    <property type="match status" value="1"/>
</dbReference>
<evidence type="ECO:0000259" key="2">
    <source>
        <dbReference type="Pfam" id="PF01551"/>
    </source>
</evidence>
<dbReference type="SUPFAM" id="SSF51261">
    <property type="entry name" value="Duplicated hybrid motif"/>
    <property type="match status" value="1"/>
</dbReference>
<feature type="domain" description="M23ase beta-sheet core" evidence="2">
    <location>
        <begin position="334"/>
        <end position="430"/>
    </location>
</feature>
<sequence>MEANKRIRFIGLLAVGLLLAVGAEDRKSNITSADARRTVGEVAAFQQFPADYRLARMGSIRGGEAFFHIFTTWLKDTGKWRTLVFENSGAYLGYYETSNEPAELEKSGITYPGHSYSAESGDNAEGEFDSGDSHTIVFSTNGPPDLVKFEEKTFTFVSSPKRIRPDTPGYRFVLVANRMADSINQGRYLRIRDDFSARALAKLSEERTKTAFANLRQRLGKIERLDAPWVQQESIAVFPVSFEKGVVGLELSLDADDKISGLRILPFTTAFPELPPHQTALTLPYGGRWRVMWGGDNRQTSKYFGNRVRQHAREFVIADRYGLTYLEEGKKNADFFAFGRPVVAPAAGEVIAVVNGVEDNRPRSPNTFAGLGNMVVIQHATNEVSVIGHLMNDSILVKTGQVVAVRQPIARCGNSGDSTQPSIYYHLQDNPAPDTGSGYRPQFRNVLIWDRGRGRVDAKHSPSRGEYVEQHSAP</sequence>
<dbReference type="Gene3D" id="3.10.450.590">
    <property type="match status" value="1"/>
</dbReference>
<dbReference type="AlphaFoldDB" id="A0A6C2UET5"/>
<name>A0A6C2UET5_PONDE</name>
<evidence type="ECO:0000259" key="3">
    <source>
        <dbReference type="Pfam" id="PF13026"/>
    </source>
</evidence>